<feature type="region of interest" description="Disordered" evidence="8">
    <location>
        <begin position="219"/>
        <end position="246"/>
    </location>
</feature>
<dbReference type="CDD" id="cd00067">
    <property type="entry name" value="GAL4"/>
    <property type="match status" value="1"/>
</dbReference>
<accession>A0A316VIY5</accession>
<feature type="compositionally biased region" description="Low complexity" evidence="8">
    <location>
        <begin position="432"/>
        <end position="447"/>
    </location>
</feature>
<feature type="compositionally biased region" description="Polar residues" evidence="8">
    <location>
        <begin position="363"/>
        <end position="372"/>
    </location>
</feature>
<gene>
    <name evidence="10" type="ORF">FA14DRAFT_14838</name>
</gene>
<dbReference type="GO" id="GO:0008270">
    <property type="term" value="F:zinc ion binding"/>
    <property type="evidence" value="ECO:0007669"/>
    <property type="project" value="InterPro"/>
</dbReference>
<feature type="compositionally biased region" description="Polar residues" evidence="8">
    <location>
        <begin position="343"/>
        <end position="355"/>
    </location>
</feature>
<evidence type="ECO:0000259" key="9">
    <source>
        <dbReference type="PROSITE" id="PS50048"/>
    </source>
</evidence>
<dbReference type="GO" id="GO:0000981">
    <property type="term" value="F:DNA-binding transcription factor activity, RNA polymerase II-specific"/>
    <property type="evidence" value="ECO:0007669"/>
    <property type="project" value="InterPro"/>
</dbReference>
<evidence type="ECO:0000256" key="1">
    <source>
        <dbReference type="ARBA" id="ARBA00022723"/>
    </source>
</evidence>
<feature type="domain" description="Zn(2)-C6 fungal-type" evidence="9">
    <location>
        <begin position="184"/>
        <end position="215"/>
    </location>
</feature>
<feature type="compositionally biased region" description="Basic residues" evidence="8">
    <location>
        <begin position="219"/>
        <end position="234"/>
    </location>
</feature>
<feature type="compositionally biased region" description="Polar residues" evidence="8">
    <location>
        <begin position="420"/>
        <end position="431"/>
    </location>
</feature>
<dbReference type="SUPFAM" id="SSF57701">
    <property type="entry name" value="Zn2/Cys6 DNA-binding domain"/>
    <property type="match status" value="1"/>
</dbReference>
<keyword evidence="5" id="KW-0804">Transcription</keyword>
<dbReference type="AlphaFoldDB" id="A0A316VIY5"/>
<dbReference type="PANTHER" id="PTHR47659">
    <property type="entry name" value="ZN(II)2CYS6 TRANSCRIPTION FACTOR (EUROFUNG)-RELATED"/>
    <property type="match status" value="1"/>
</dbReference>
<proteinExistence type="predicted"/>
<dbReference type="InParanoid" id="A0A316VIY5"/>
<evidence type="ECO:0000256" key="5">
    <source>
        <dbReference type="ARBA" id="ARBA00023163"/>
    </source>
</evidence>
<feature type="compositionally biased region" description="Polar residues" evidence="8">
    <location>
        <begin position="394"/>
        <end position="413"/>
    </location>
</feature>
<evidence type="ECO:0000256" key="2">
    <source>
        <dbReference type="ARBA" id="ARBA00022833"/>
    </source>
</evidence>
<dbReference type="InterPro" id="IPR001138">
    <property type="entry name" value="Zn2Cys6_DnaBD"/>
</dbReference>
<evidence type="ECO:0000256" key="6">
    <source>
        <dbReference type="ARBA" id="ARBA00023242"/>
    </source>
</evidence>
<organism evidence="10 11">
    <name type="scientific">Meira miltonrushii</name>
    <dbReference type="NCBI Taxonomy" id="1280837"/>
    <lineage>
        <taxon>Eukaryota</taxon>
        <taxon>Fungi</taxon>
        <taxon>Dikarya</taxon>
        <taxon>Basidiomycota</taxon>
        <taxon>Ustilaginomycotina</taxon>
        <taxon>Exobasidiomycetes</taxon>
        <taxon>Exobasidiales</taxon>
        <taxon>Brachybasidiaceae</taxon>
        <taxon>Meira</taxon>
    </lineage>
</organism>
<dbReference type="Pfam" id="PF00172">
    <property type="entry name" value="Zn_clus"/>
    <property type="match status" value="1"/>
</dbReference>
<dbReference type="OrthoDB" id="5575144at2759"/>
<dbReference type="InterPro" id="IPR050335">
    <property type="entry name" value="ERT1_acuK_gluconeogen_tf"/>
</dbReference>
<evidence type="ECO:0000313" key="11">
    <source>
        <dbReference type="Proteomes" id="UP000245771"/>
    </source>
</evidence>
<keyword evidence="4" id="KW-0238">DNA-binding</keyword>
<protein>
    <recommendedName>
        <fullName evidence="7">Transcription activator of gluconeogenesis ERT1</fullName>
    </recommendedName>
</protein>
<feature type="compositionally biased region" description="Polar residues" evidence="8">
    <location>
        <begin position="235"/>
        <end position="245"/>
    </location>
</feature>
<dbReference type="Proteomes" id="UP000245771">
    <property type="component" value="Unassembled WGS sequence"/>
</dbReference>
<dbReference type="PANTHER" id="PTHR47659:SF7">
    <property type="entry name" value="FUNGAL TRANSCRIPTIONAL REGULATORY PROTEIN, N-TERMINAL DOMAIN-CONTAINING PROTEIN"/>
    <property type="match status" value="1"/>
</dbReference>
<dbReference type="STRING" id="1280837.A0A316VIY5"/>
<evidence type="ECO:0000313" key="10">
    <source>
        <dbReference type="EMBL" id="PWN37506.1"/>
    </source>
</evidence>
<dbReference type="InterPro" id="IPR036864">
    <property type="entry name" value="Zn2-C6_fun-type_DNA-bd_sf"/>
</dbReference>
<evidence type="ECO:0000256" key="3">
    <source>
        <dbReference type="ARBA" id="ARBA00023015"/>
    </source>
</evidence>
<keyword evidence="1" id="KW-0479">Metal-binding</keyword>
<sequence>MSSRLTDFTQWDPQYQHSQHYTYANSFKMSYNHQPRHAPSLNIAAAAAEATQGSDLPVGNMTNTSSGQYHSVQPQTQVNGPSYNLPFSNNSMQYMSGSPLYSNSNNHPLSAGASSHGGFHNGRHSDFNNGSTMSMSASSMQTSYDFHHQGSLQSPSHSDLISSHPFDNPGMFPVKAKRKQVKNACVNCQKACKRCDEGRPCSRCIKYGLTATCMDSARKERKRGIKRGPYKRRATTGSQPTGTNWGNHSYLHSSSSSMMLGHGNGYSTSPHHHHNHHHGMALHSAPLYSTTQPMRSNLNEGQTSFNDVSRSPIDHLPHGSTDSLINNTSAPATVQRPTIPLNSLSYDTASSTSPSMYGREHNPSNGFLNASSNHHRLHNSENGLAILSNGSTATTSSILSPRTPNGSSETGNNVVGEYHLTSTSPGGQQKMNGNNTTTSSLTNLTTGAFLNPMNQSGNSTFPLHLPQAARLRGMNNGSTPLPLNAFANEKSSINNFDSRPRYNNSYSHDESCTPVNANHNNNEVEGFEVDRASQYLPRKRFVASSPIVRPLL</sequence>
<evidence type="ECO:0000256" key="7">
    <source>
        <dbReference type="ARBA" id="ARBA00040903"/>
    </source>
</evidence>
<feature type="region of interest" description="Disordered" evidence="8">
    <location>
        <begin position="343"/>
        <end position="375"/>
    </location>
</feature>
<reference evidence="10 11" key="1">
    <citation type="journal article" date="2018" name="Mol. Biol. Evol.">
        <title>Broad Genomic Sampling Reveals a Smut Pathogenic Ancestry of the Fungal Clade Ustilaginomycotina.</title>
        <authorList>
            <person name="Kijpornyongpan T."/>
            <person name="Mondo S.J."/>
            <person name="Barry K."/>
            <person name="Sandor L."/>
            <person name="Lee J."/>
            <person name="Lipzen A."/>
            <person name="Pangilinan J."/>
            <person name="LaButti K."/>
            <person name="Hainaut M."/>
            <person name="Henrissat B."/>
            <person name="Grigoriev I.V."/>
            <person name="Spatafora J.W."/>
            <person name="Aime M.C."/>
        </authorList>
    </citation>
    <scope>NUCLEOTIDE SEQUENCE [LARGE SCALE GENOMIC DNA]</scope>
    <source>
        <strain evidence="10 11">MCA 3882</strain>
    </source>
</reference>
<evidence type="ECO:0000256" key="4">
    <source>
        <dbReference type="ARBA" id="ARBA00023125"/>
    </source>
</evidence>
<dbReference type="EMBL" id="KZ819602">
    <property type="protein sequence ID" value="PWN37506.1"/>
    <property type="molecule type" value="Genomic_DNA"/>
</dbReference>
<name>A0A316VIY5_9BASI</name>
<dbReference type="PROSITE" id="PS50048">
    <property type="entry name" value="ZN2_CY6_FUNGAL_2"/>
    <property type="match status" value="1"/>
</dbReference>
<dbReference type="RefSeq" id="XP_025357808.1">
    <property type="nucleotide sequence ID" value="XM_025497374.1"/>
</dbReference>
<dbReference type="GO" id="GO:0003677">
    <property type="term" value="F:DNA binding"/>
    <property type="evidence" value="ECO:0007669"/>
    <property type="project" value="UniProtKB-KW"/>
</dbReference>
<dbReference type="GeneID" id="37019155"/>
<keyword evidence="6" id="KW-0539">Nucleus</keyword>
<feature type="region of interest" description="Disordered" evidence="8">
    <location>
        <begin position="394"/>
        <end position="459"/>
    </location>
</feature>
<dbReference type="SMART" id="SM00066">
    <property type="entry name" value="GAL4"/>
    <property type="match status" value="1"/>
</dbReference>
<evidence type="ECO:0000256" key="8">
    <source>
        <dbReference type="SAM" id="MobiDB-lite"/>
    </source>
</evidence>
<keyword evidence="3" id="KW-0805">Transcription regulation</keyword>
<keyword evidence="2" id="KW-0862">Zinc</keyword>
<keyword evidence="11" id="KW-1185">Reference proteome</keyword>